<organism evidence="1 2">
    <name type="scientific">Candidozyma auris</name>
    <name type="common">Yeast</name>
    <name type="synonym">Candida auris</name>
    <dbReference type="NCBI Taxonomy" id="498019"/>
    <lineage>
        <taxon>Eukaryota</taxon>
        <taxon>Fungi</taxon>
        <taxon>Dikarya</taxon>
        <taxon>Ascomycota</taxon>
        <taxon>Saccharomycotina</taxon>
        <taxon>Pichiomycetes</taxon>
        <taxon>Metschnikowiaceae</taxon>
        <taxon>Candidozyma</taxon>
    </lineage>
</organism>
<proteinExistence type="predicted"/>
<evidence type="ECO:0000313" key="1">
    <source>
        <dbReference type="EMBL" id="KND99659.1"/>
    </source>
</evidence>
<dbReference type="VEuPathDB" id="FungiDB:QG37_03454"/>
<dbReference type="AlphaFoldDB" id="A0A0L0P094"/>
<accession>A0A0L0P094</accession>
<reference evidence="2" key="1">
    <citation type="journal article" date="2015" name="BMC Genomics">
        <title>Draft genome of a commonly misdiagnosed multidrug resistant pathogen Candida auris.</title>
        <authorList>
            <person name="Chatterjee S."/>
            <person name="Alampalli S.V."/>
            <person name="Nageshan R.K."/>
            <person name="Chettiar S.T."/>
            <person name="Joshi S."/>
            <person name="Tatu U.S."/>
        </authorList>
    </citation>
    <scope>NUCLEOTIDE SEQUENCE [LARGE SCALE GENOMIC DNA]</scope>
    <source>
        <strain evidence="2">6684</strain>
    </source>
</reference>
<dbReference type="Proteomes" id="UP000037122">
    <property type="component" value="Unassembled WGS sequence"/>
</dbReference>
<dbReference type="EMBL" id="LGST01000022">
    <property type="protein sequence ID" value="KND99659.1"/>
    <property type="molecule type" value="Genomic_DNA"/>
</dbReference>
<name>A0A0L0P094_CANAR</name>
<evidence type="ECO:0000313" key="2">
    <source>
        <dbReference type="Proteomes" id="UP000037122"/>
    </source>
</evidence>
<sequence>MILREARQLDSPMDFEELVLLVVSERKHSGYVFLKKIKK</sequence>
<gene>
    <name evidence="1" type="ORF">QG37_03454</name>
</gene>
<protein>
    <submittedName>
        <fullName evidence="1">Uncharacterized protein</fullName>
    </submittedName>
</protein>
<comment type="caution">
    <text evidence="1">The sequence shown here is derived from an EMBL/GenBank/DDBJ whole genome shotgun (WGS) entry which is preliminary data.</text>
</comment>